<protein>
    <submittedName>
        <fullName evidence="2">Uncharacterized protein</fullName>
    </submittedName>
</protein>
<keyword evidence="3" id="KW-1185">Reference proteome</keyword>
<feature type="transmembrane region" description="Helical" evidence="1">
    <location>
        <begin position="6"/>
        <end position="31"/>
    </location>
</feature>
<dbReference type="OrthoDB" id="269884at2759"/>
<sequence>MVVPPIRAFLYCMVCPFLCYPIALVHLYGYYRCLKTIVPPKSYHRNRYSDRVVYGVQKRVYVESQKKIVESQVDNVAEIEHALEVAGTLRNQFVDDPTHKRTSYFVTEQKIMKAEAIFTGENWAWAFVSDSCRYLTPLAFAFIFHPSCKRLFVDLKLWKEGRLKWGQVRHPILNFFKSYSEYNSVLTRINTTKPAPKGAKPWSRNL</sequence>
<keyword evidence="1" id="KW-0472">Membrane</keyword>
<evidence type="ECO:0000256" key="1">
    <source>
        <dbReference type="SAM" id="Phobius"/>
    </source>
</evidence>
<name>S9VEK4_9TRYP</name>
<keyword evidence="1" id="KW-1133">Transmembrane helix</keyword>
<dbReference type="VEuPathDB" id="TriTrypDB:ADEAN_000074700"/>
<evidence type="ECO:0000313" key="3">
    <source>
        <dbReference type="Proteomes" id="UP000515908"/>
    </source>
</evidence>
<proteinExistence type="predicted"/>
<accession>S9VEK4</accession>
<gene>
    <name evidence="2" type="ORF">ADEAN_000074700</name>
</gene>
<keyword evidence="1" id="KW-0812">Transmembrane</keyword>
<evidence type="ECO:0000313" key="2">
    <source>
        <dbReference type="EMBL" id="CAD2213306.1"/>
    </source>
</evidence>
<dbReference type="EMBL" id="LR877145">
    <property type="protein sequence ID" value="CAD2213306.1"/>
    <property type="molecule type" value="Genomic_DNA"/>
</dbReference>
<reference evidence="2 3" key="1">
    <citation type="submission" date="2020-08" db="EMBL/GenBank/DDBJ databases">
        <authorList>
            <person name="Newling K."/>
            <person name="Davey J."/>
            <person name="Forrester S."/>
        </authorList>
    </citation>
    <scope>NUCLEOTIDE SEQUENCE [LARGE SCALE GENOMIC DNA]</scope>
    <source>
        <strain evidence="3">Crithidia deanei Carvalho (ATCC PRA-265)</strain>
    </source>
</reference>
<organism evidence="2 3">
    <name type="scientific">Angomonas deanei</name>
    <dbReference type="NCBI Taxonomy" id="59799"/>
    <lineage>
        <taxon>Eukaryota</taxon>
        <taxon>Discoba</taxon>
        <taxon>Euglenozoa</taxon>
        <taxon>Kinetoplastea</taxon>
        <taxon>Metakinetoplastina</taxon>
        <taxon>Trypanosomatida</taxon>
        <taxon>Trypanosomatidae</taxon>
        <taxon>Strigomonadinae</taxon>
        <taxon>Angomonas</taxon>
    </lineage>
</organism>
<dbReference type="AlphaFoldDB" id="S9VEK4"/>
<dbReference type="Proteomes" id="UP000515908">
    <property type="component" value="Chromosome 01"/>
</dbReference>